<dbReference type="GO" id="GO:0098552">
    <property type="term" value="C:side of membrane"/>
    <property type="evidence" value="ECO:0007669"/>
    <property type="project" value="UniProtKB-KW"/>
</dbReference>
<dbReference type="Proteomes" id="UP000515153">
    <property type="component" value="Chromosome V"/>
</dbReference>
<comment type="catalytic activity">
    <reaction evidence="1">
        <text>Random endo-hydrolysis of N-acetyl-beta-D-glucosaminide (1-&gt;4)-beta-linkages in chitin and chitodextrins.</text>
        <dbReference type="EC" id="3.2.1.14"/>
    </reaction>
</comment>
<organism evidence="22 23">
    <name type="scientific">Pyricularia grisea</name>
    <name type="common">Crabgrass-specific blast fungus</name>
    <name type="synonym">Magnaporthe grisea</name>
    <dbReference type="NCBI Taxonomy" id="148305"/>
    <lineage>
        <taxon>Eukaryota</taxon>
        <taxon>Fungi</taxon>
        <taxon>Dikarya</taxon>
        <taxon>Ascomycota</taxon>
        <taxon>Pezizomycotina</taxon>
        <taxon>Sordariomycetes</taxon>
        <taxon>Sordariomycetidae</taxon>
        <taxon>Magnaporthales</taxon>
        <taxon>Pyriculariaceae</taxon>
        <taxon>Pyricularia</taxon>
    </lineage>
</organism>
<keyword evidence="4" id="KW-0336">GPI-anchor</keyword>
<evidence type="ECO:0000256" key="9">
    <source>
        <dbReference type="ARBA" id="ARBA00023136"/>
    </source>
</evidence>
<dbReference type="Gene3D" id="2.60.120.200">
    <property type="match status" value="1"/>
</dbReference>
<dbReference type="GO" id="GO:0009277">
    <property type="term" value="C:fungal-type cell wall"/>
    <property type="evidence" value="ECO:0007669"/>
    <property type="project" value="TreeGrafter"/>
</dbReference>
<dbReference type="GO" id="GO:0008843">
    <property type="term" value="F:endochitinase activity"/>
    <property type="evidence" value="ECO:0007669"/>
    <property type="project" value="UniProtKB-EC"/>
</dbReference>
<evidence type="ECO:0000256" key="8">
    <source>
        <dbReference type="ARBA" id="ARBA00022801"/>
    </source>
</evidence>
<evidence type="ECO:0000256" key="7">
    <source>
        <dbReference type="ARBA" id="ARBA00022729"/>
    </source>
</evidence>
<dbReference type="Pfam" id="PF00722">
    <property type="entry name" value="Glyco_hydro_16"/>
    <property type="match status" value="1"/>
</dbReference>
<evidence type="ECO:0000256" key="3">
    <source>
        <dbReference type="ARBA" id="ARBA00004589"/>
    </source>
</evidence>
<evidence type="ECO:0000256" key="4">
    <source>
        <dbReference type="ARBA" id="ARBA00022622"/>
    </source>
</evidence>
<evidence type="ECO:0000256" key="14">
    <source>
        <dbReference type="ARBA" id="ARBA00023316"/>
    </source>
</evidence>
<keyword evidence="8 16" id="KW-0378">Hydrolase</keyword>
<evidence type="ECO:0000256" key="1">
    <source>
        <dbReference type="ARBA" id="ARBA00000822"/>
    </source>
</evidence>
<name>A0A6P8AVY9_PYRGI</name>
<dbReference type="InterPro" id="IPR013320">
    <property type="entry name" value="ConA-like_dom_sf"/>
</dbReference>
<dbReference type="AlphaFoldDB" id="A0A6P8AVY9"/>
<feature type="compositionally biased region" description="Low complexity" evidence="19">
    <location>
        <begin position="276"/>
        <end position="330"/>
    </location>
</feature>
<dbReference type="PANTHER" id="PTHR10963:SF68">
    <property type="entry name" value="GLYCOSIDASE CRH1-RELATED"/>
    <property type="match status" value="1"/>
</dbReference>
<evidence type="ECO:0000256" key="13">
    <source>
        <dbReference type="ARBA" id="ARBA00023295"/>
    </source>
</evidence>
<evidence type="ECO:0000256" key="18">
    <source>
        <dbReference type="PIRSR" id="PIRSR037299-2"/>
    </source>
</evidence>
<evidence type="ECO:0000256" key="2">
    <source>
        <dbReference type="ARBA" id="ARBA00004196"/>
    </source>
</evidence>
<evidence type="ECO:0000259" key="21">
    <source>
        <dbReference type="PROSITE" id="PS51762"/>
    </source>
</evidence>
<dbReference type="PANTHER" id="PTHR10963">
    <property type="entry name" value="GLYCOSYL HYDROLASE-RELATED"/>
    <property type="match status" value="1"/>
</dbReference>
<dbReference type="GO" id="GO:0005975">
    <property type="term" value="P:carbohydrate metabolic process"/>
    <property type="evidence" value="ECO:0007669"/>
    <property type="project" value="InterPro"/>
</dbReference>
<dbReference type="GO" id="GO:0016757">
    <property type="term" value="F:glycosyltransferase activity"/>
    <property type="evidence" value="ECO:0007669"/>
    <property type="project" value="UniProtKB-KW"/>
</dbReference>
<keyword evidence="10 18" id="KW-1015">Disulfide bond</keyword>
<keyword evidence="11" id="KW-0325">Glycoprotein</keyword>
<evidence type="ECO:0000256" key="15">
    <source>
        <dbReference type="ARBA" id="ARBA00038074"/>
    </source>
</evidence>
<dbReference type="InterPro" id="IPR050546">
    <property type="entry name" value="Glycosyl_Hydrlase_16"/>
</dbReference>
<comment type="subcellular location">
    <subcellularLocation>
        <location evidence="2">Cell envelope</location>
    </subcellularLocation>
    <subcellularLocation>
        <location evidence="3">Membrane</location>
        <topology evidence="3">Lipid-anchor</topology>
        <topology evidence="3">GPI-anchor</topology>
    </subcellularLocation>
</comment>
<sequence length="359" mass="37481">MYTKTISAGLMALLASVATAQTHTSCSPILRDDCPNDKALGKSIEIDFTKGDDTTGFFKKLDGTTYKVTSKGAEFTISESGQAPTLVSNSYIFGGKVEVKFKAAPGAGIVSSIVLQSDDLDEIDWEHVGNDQMRVQSNYFSKGNDTVYGRGQFHNLPSNGMDNFLTYTLDWTKDQLQWIVNGNVVRTLKRSETTAGANGYPQTPCQIRIGTWVGGAKGGNQGTIDWAGGLADFSKGPFTAIYESIKVTDYSTGATEYVYTDRSGSWESIKVVKGDSSSSSNSTSGSSTKTSNSTATGASTIATATRATNGSSSGSSQTNGSGSTAASQTSSTPAATGAAIANLPNFVLAGAAGLGYMLL</sequence>
<feature type="disulfide bond" evidence="18">
    <location>
        <begin position="26"/>
        <end position="34"/>
    </location>
</feature>
<evidence type="ECO:0000313" key="22">
    <source>
        <dbReference type="Proteomes" id="UP000515153"/>
    </source>
</evidence>
<keyword evidence="14" id="KW-0961">Cell wall biogenesis/degradation</keyword>
<dbReference type="InterPro" id="IPR000757">
    <property type="entry name" value="Beta-glucanase-like"/>
</dbReference>
<keyword evidence="22" id="KW-1185">Reference proteome</keyword>
<feature type="signal peptide" evidence="20">
    <location>
        <begin position="1"/>
        <end position="20"/>
    </location>
</feature>
<dbReference type="CDD" id="cd02183">
    <property type="entry name" value="GH16_fungal_CRH1_transglycosylase"/>
    <property type="match status" value="1"/>
</dbReference>
<keyword evidence="12" id="KW-0449">Lipoprotein</keyword>
<evidence type="ECO:0000256" key="5">
    <source>
        <dbReference type="ARBA" id="ARBA00022676"/>
    </source>
</evidence>
<feature type="active site" description="Proton donor" evidence="17">
    <location>
        <position position="126"/>
    </location>
</feature>
<evidence type="ECO:0000256" key="16">
    <source>
        <dbReference type="PIRNR" id="PIRNR037299"/>
    </source>
</evidence>
<evidence type="ECO:0000256" key="19">
    <source>
        <dbReference type="SAM" id="MobiDB-lite"/>
    </source>
</evidence>
<feature type="active site" description="Nucleophile" evidence="17">
    <location>
        <position position="122"/>
    </location>
</feature>
<dbReference type="GeneID" id="41963645"/>
<evidence type="ECO:0000256" key="20">
    <source>
        <dbReference type="SAM" id="SignalP"/>
    </source>
</evidence>
<keyword evidence="13" id="KW-0326">Glycosidase</keyword>
<comment type="similarity">
    <text evidence="15">Belongs to the glycosyl hydrolase 16 family. CRH1 subfamily.</text>
</comment>
<protein>
    <recommendedName>
        <fullName evidence="16">Crh-like protein</fullName>
        <ecNumber evidence="16">3.2.-.-</ecNumber>
    </recommendedName>
</protein>
<keyword evidence="6" id="KW-0808">Transferase</keyword>
<dbReference type="SUPFAM" id="SSF49899">
    <property type="entry name" value="Concanavalin A-like lectins/glucanases"/>
    <property type="match status" value="1"/>
</dbReference>
<evidence type="ECO:0000256" key="12">
    <source>
        <dbReference type="ARBA" id="ARBA00023288"/>
    </source>
</evidence>
<dbReference type="InterPro" id="IPR017168">
    <property type="entry name" value="CHR-like"/>
</dbReference>
<feature type="domain" description="GH16" evidence="21">
    <location>
        <begin position="22"/>
        <end position="242"/>
    </location>
</feature>
<feature type="region of interest" description="Disordered" evidence="19">
    <location>
        <begin position="271"/>
        <end position="330"/>
    </location>
</feature>
<evidence type="ECO:0000256" key="17">
    <source>
        <dbReference type="PIRSR" id="PIRSR037299-1"/>
    </source>
</evidence>
<feature type="chain" id="PRO_5027892839" description="Crh-like protein" evidence="20">
    <location>
        <begin position="21"/>
        <end position="359"/>
    </location>
</feature>
<keyword evidence="7 20" id="KW-0732">Signal</keyword>
<dbReference type="OrthoDB" id="4781at2759"/>
<reference evidence="22 23" key="1">
    <citation type="journal article" date="2019" name="Mol. Biol. Evol.">
        <title>Blast fungal genomes show frequent chromosomal changes, gene gains and losses, and effector gene turnover.</title>
        <authorList>
            <person name="Gomez Luciano L.B."/>
            <person name="Jason Tsai I."/>
            <person name="Chuma I."/>
            <person name="Tosa Y."/>
            <person name="Chen Y.H."/>
            <person name="Li J.Y."/>
            <person name="Li M.Y."/>
            <person name="Jade Lu M.Y."/>
            <person name="Nakayashiki H."/>
            <person name="Li W.H."/>
        </authorList>
    </citation>
    <scope>NUCLEOTIDE SEQUENCE [LARGE SCALE GENOMIC DNA]</scope>
    <source>
        <strain evidence="22 23">NI907</strain>
    </source>
</reference>
<keyword evidence="9 16" id="KW-0472">Membrane</keyword>
<proteinExistence type="inferred from homology"/>
<dbReference type="PIRSF" id="PIRSF037299">
    <property type="entry name" value="Glycosidase_CRH1_prd"/>
    <property type="match status" value="1"/>
</dbReference>
<dbReference type="GO" id="GO:0031505">
    <property type="term" value="P:fungal-type cell wall organization"/>
    <property type="evidence" value="ECO:0007669"/>
    <property type="project" value="TreeGrafter"/>
</dbReference>
<keyword evidence="5" id="KW-0328">Glycosyltransferase</keyword>
<dbReference type="EC" id="3.2.-.-" evidence="16"/>
<accession>A0A6P8AVY9</accession>
<dbReference type="RefSeq" id="XP_030979091.1">
    <property type="nucleotide sequence ID" value="XM_031128737.1"/>
</dbReference>
<evidence type="ECO:0000256" key="10">
    <source>
        <dbReference type="ARBA" id="ARBA00023157"/>
    </source>
</evidence>
<evidence type="ECO:0000256" key="6">
    <source>
        <dbReference type="ARBA" id="ARBA00022679"/>
    </source>
</evidence>
<evidence type="ECO:0000256" key="11">
    <source>
        <dbReference type="ARBA" id="ARBA00023180"/>
    </source>
</evidence>
<gene>
    <name evidence="23" type="ORF">PgNI_08745</name>
</gene>
<reference evidence="23" key="2">
    <citation type="submission" date="2019-10" db="EMBL/GenBank/DDBJ databases">
        <authorList>
            <consortium name="NCBI Genome Project"/>
        </authorList>
    </citation>
    <scope>NUCLEOTIDE SEQUENCE</scope>
    <source>
        <strain evidence="23">NI907</strain>
    </source>
</reference>
<dbReference type="PROSITE" id="PS51762">
    <property type="entry name" value="GH16_2"/>
    <property type="match status" value="1"/>
</dbReference>
<reference evidence="23" key="3">
    <citation type="submission" date="2025-08" db="UniProtKB">
        <authorList>
            <consortium name="RefSeq"/>
        </authorList>
    </citation>
    <scope>IDENTIFICATION</scope>
    <source>
        <strain evidence="23">NI907</strain>
    </source>
</reference>
<evidence type="ECO:0000313" key="23">
    <source>
        <dbReference type="RefSeq" id="XP_030979091.1"/>
    </source>
</evidence>
<dbReference type="KEGG" id="pgri:PgNI_08745"/>